<proteinExistence type="predicted"/>
<evidence type="ECO:0000313" key="1">
    <source>
        <dbReference type="Proteomes" id="UP000050640"/>
    </source>
</evidence>
<dbReference type="AlphaFoldDB" id="A0A0R3RRP1"/>
<protein>
    <submittedName>
        <fullName evidence="2">Enkurin domain-containing protein</fullName>
    </submittedName>
</protein>
<name>A0A0R3RRP1_9BILA</name>
<sequence length="206" mass="24244">MIFDQSYNIRQRHNADGIVKEILDDLDNALDSDEHMSFNEMRQNSQKIASLSGYPWDNSKYSCTYENDNSVRSAYKSKDNKREYEIKSNKIKTTISISDHLNKQLIQELKQLPQGMTSLKDYKQKQKNLIIEQEKLLEIDIEEMKKACISDKYISQVPEFVSGTTKLLPSWKRQILAQKIATEDMQRKEEELRLIFDPVEKTWQTL</sequence>
<dbReference type="WBParaSite" id="EEL_0000442401-mRNA-1">
    <property type="protein sequence ID" value="EEL_0000442401-mRNA-1"/>
    <property type="gene ID" value="EEL_0000442401"/>
</dbReference>
<organism evidence="1 2">
    <name type="scientific">Elaeophora elaphi</name>
    <dbReference type="NCBI Taxonomy" id="1147741"/>
    <lineage>
        <taxon>Eukaryota</taxon>
        <taxon>Metazoa</taxon>
        <taxon>Ecdysozoa</taxon>
        <taxon>Nematoda</taxon>
        <taxon>Chromadorea</taxon>
        <taxon>Rhabditida</taxon>
        <taxon>Spirurina</taxon>
        <taxon>Spiruromorpha</taxon>
        <taxon>Filarioidea</taxon>
        <taxon>Onchocercidae</taxon>
        <taxon>Elaeophora</taxon>
    </lineage>
</organism>
<keyword evidence="1" id="KW-1185">Reference proteome</keyword>
<accession>A0A0R3RRP1</accession>
<reference evidence="2" key="1">
    <citation type="submission" date="2017-02" db="UniProtKB">
        <authorList>
            <consortium name="WormBaseParasite"/>
        </authorList>
    </citation>
    <scope>IDENTIFICATION</scope>
</reference>
<evidence type="ECO:0000313" key="2">
    <source>
        <dbReference type="WBParaSite" id="EEL_0000442401-mRNA-1"/>
    </source>
</evidence>
<dbReference type="Proteomes" id="UP000050640">
    <property type="component" value="Unplaced"/>
</dbReference>